<evidence type="ECO:0000313" key="2">
    <source>
        <dbReference type="WBParaSite" id="L893_g6745.t1"/>
    </source>
</evidence>
<dbReference type="AlphaFoldDB" id="A0A1I8AKK7"/>
<accession>A0A1I8AKK7</accession>
<evidence type="ECO:0000313" key="1">
    <source>
        <dbReference type="Proteomes" id="UP000095287"/>
    </source>
</evidence>
<organism evidence="1 2">
    <name type="scientific">Steinernema glaseri</name>
    <dbReference type="NCBI Taxonomy" id="37863"/>
    <lineage>
        <taxon>Eukaryota</taxon>
        <taxon>Metazoa</taxon>
        <taxon>Ecdysozoa</taxon>
        <taxon>Nematoda</taxon>
        <taxon>Chromadorea</taxon>
        <taxon>Rhabditida</taxon>
        <taxon>Tylenchina</taxon>
        <taxon>Panagrolaimomorpha</taxon>
        <taxon>Strongyloidoidea</taxon>
        <taxon>Steinernematidae</taxon>
        <taxon>Steinernema</taxon>
    </lineage>
</organism>
<proteinExistence type="predicted"/>
<name>A0A1I8AKK7_9BILA</name>
<reference evidence="2" key="1">
    <citation type="submission" date="2016-11" db="UniProtKB">
        <authorList>
            <consortium name="WormBaseParasite"/>
        </authorList>
    </citation>
    <scope>IDENTIFICATION</scope>
</reference>
<dbReference type="WBParaSite" id="L893_g6745.t1">
    <property type="protein sequence ID" value="L893_g6745.t1"/>
    <property type="gene ID" value="L893_g6745"/>
</dbReference>
<keyword evidence="1" id="KW-1185">Reference proteome</keyword>
<dbReference type="Proteomes" id="UP000095287">
    <property type="component" value="Unplaced"/>
</dbReference>
<sequence>MFQNTGHLPALPRYRTSTAEFGDRYPWNALLLRSQHRQRQSHSEPNSQISRKNKRVYNYLLRPEGILRDRIAKRSSSREETQRDWLLCLGPGNDSSMGVPLDVPPSFGFRDVRQSPRSLVIVGRSIRENVLANTTSCAFKCL</sequence>
<protein>
    <submittedName>
        <fullName evidence="2">Uncharacterized protein</fullName>
    </submittedName>
</protein>